<sequence>MDKEEKWVEEEEEGGSALKGRPPRHQVTISTDTTVATSTTIEQEERAELDRNFSMDCNDGDGDGDGGTVVADGVVGMKFSVVDHSISEKKLHNEELDLTTKILDVQNNWVPRSNHQIHENLKNEWQHGFNLVPHETSSENVNLSFKPVDKQLEEHTDIGFIKERHLAVIDLDVERVLVEQETHDLYCPNCNSCITRRVILRKRKRKVQNIQYDVKQAKIEKVDQSKSDDSCPEPSPSANVCDPVEPGVDGSLQPAVNDEDHGPDIFRCLSCFSLFTLTANGFKLFPCFGDRSNDENMQSVQQKPARSSNWFSSVFELIKGKRTGDAVRHVKGDADLNPQHSLAESETNQKTLTTENIVSSLPLTFLTGEEPDVNEKMKDPTELWTDEGATAKSDEGTKLPGCTSTQEQVSYPKERPLVDENTVPIGSKKEDLLLEDVQVNIREDLDYAPRKSTAAFTAENTVSLPPLTFLIGEELDVNEKMKDSTELWTDKSATAKSDEAGIKLPGCTSSQEQVSYPKGSSLGDENSVPIESKKEALLLQDIQISIREDLDYAPRKITAGSPSYVMENIVPESMRNVLPHETEISICEQRSHETRRIHKWDVLNCIIYGGLIESIISLGVVSSAAGSDATTLNIAALGLANLISGFFVIVHNVRELKNDQNGGQTTTADDNVDRYQRVLGQRENFLLHIIVVMLSYLVFGSLPPVIYGFSFYKSNNKEYKLITVGVASLLCIFLLSIGKAHVQKPPRSYSKTIMYYVGIALTASGLSYVVGVLIKKLFAEVGWFDQSVTTSLHPLPVFLDTRVMIPQELISY</sequence>
<dbReference type="GO" id="GO:0005384">
    <property type="term" value="F:manganese ion transmembrane transporter activity"/>
    <property type="evidence" value="ECO:0000318"/>
    <property type="project" value="GO_Central"/>
</dbReference>
<dbReference type="GO" id="GO:0005381">
    <property type="term" value="F:iron ion transmembrane transporter activity"/>
    <property type="evidence" value="ECO:0000318"/>
    <property type="project" value="GO_Central"/>
</dbReference>
<evidence type="ECO:0000313" key="2">
    <source>
        <dbReference type="RefSeq" id="XP_010250791.1"/>
    </source>
</evidence>
<dbReference type="KEGG" id="nnu:104592934"/>
<dbReference type="AlphaFoldDB" id="A0A1U7ZH36"/>
<dbReference type="Proteomes" id="UP000189703">
    <property type="component" value="Unplaced"/>
</dbReference>
<dbReference type="eggNOG" id="ENOG502QQ85">
    <property type="taxonomic scope" value="Eukaryota"/>
</dbReference>
<name>A0A1U7ZH36_NELNU</name>
<keyword evidence="1" id="KW-1185">Reference proteome</keyword>
<dbReference type="InterPro" id="IPR052843">
    <property type="entry name" value="ER_body_metal_sequester"/>
</dbReference>
<dbReference type="GO" id="GO:0030026">
    <property type="term" value="P:intracellular manganese ion homeostasis"/>
    <property type="evidence" value="ECO:0000318"/>
    <property type="project" value="GO_Central"/>
</dbReference>
<gene>
    <name evidence="2" type="primary">LOC104592934</name>
</gene>
<dbReference type="OMA" id="VEKPWEF"/>
<dbReference type="PANTHER" id="PTHR38937">
    <property type="entry name" value="MEMBRANE PROTEIN OF ER BODY-LIKE PROTEIN"/>
    <property type="match status" value="1"/>
</dbReference>
<reference evidence="2" key="1">
    <citation type="submission" date="2025-08" db="UniProtKB">
        <authorList>
            <consortium name="RefSeq"/>
        </authorList>
    </citation>
    <scope>IDENTIFICATION</scope>
</reference>
<dbReference type="GO" id="GO:0010168">
    <property type="term" value="C:ER body"/>
    <property type="evidence" value="ECO:0000318"/>
    <property type="project" value="GO_Central"/>
</dbReference>
<dbReference type="GeneID" id="104592934"/>
<organism evidence="1 2">
    <name type="scientific">Nelumbo nucifera</name>
    <name type="common">Sacred lotus</name>
    <dbReference type="NCBI Taxonomy" id="4432"/>
    <lineage>
        <taxon>Eukaryota</taxon>
        <taxon>Viridiplantae</taxon>
        <taxon>Streptophyta</taxon>
        <taxon>Embryophyta</taxon>
        <taxon>Tracheophyta</taxon>
        <taxon>Spermatophyta</taxon>
        <taxon>Magnoliopsida</taxon>
        <taxon>Proteales</taxon>
        <taxon>Nelumbonaceae</taxon>
        <taxon>Nelumbo</taxon>
    </lineage>
</organism>
<dbReference type="OrthoDB" id="1924921at2759"/>
<proteinExistence type="predicted"/>
<dbReference type="RefSeq" id="XP_010250791.1">
    <property type="nucleotide sequence ID" value="XM_010252489.2"/>
</dbReference>
<dbReference type="PANTHER" id="PTHR38937:SF2">
    <property type="entry name" value="MEMBRANE PROTEIN OF ER BODY-LIKE PROTEIN ISOFORM X1"/>
    <property type="match status" value="1"/>
</dbReference>
<evidence type="ECO:0000313" key="1">
    <source>
        <dbReference type="Proteomes" id="UP000189703"/>
    </source>
</evidence>
<accession>A0A1U7ZH36</accession>
<dbReference type="GO" id="GO:0016020">
    <property type="term" value="C:membrane"/>
    <property type="evidence" value="ECO:0000318"/>
    <property type="project" value="GO_Central"/>
</dbReference>
<dbReference type="FunCoup" id="A0A1U7ZH36">
    <property type="interactions" value="833"/>
</dbReference>
<protein>
    <submittedName>
        <fullName evidence="2">Uncharacterized protein LOC104592934 isoform X1</fullName>
    </submittedName>
</protein>